<dbReference type="EMBL" id="QJKJ01003667">
    <property type="protein sequence ID" value="RDX97402.1"/>
    <property type="molecule type" value="Genomic_DNA"/>
</dbReference>
<dbReference type="Gene3D" id="3.10.10.10">
    <property type="entry name" value="HIV Type 1 Reverse Transcriptase, subunit A, domain 1"/>
    <property type="match status" value="1"/>
</dbReference>
<evidence type="ECO:0000313" key="2">
    <source>
        <dbReference type="Proteomes" id="UP000257109"/>
    </source>
</evidence>
<feature type="non-terminal residue" evidence="1">
    <location>
        <position position="1"/>
    </location>
</feature>
<keyword evidence="2" id="KW-1185">Reference proteome</keyword>
<organism evidence="1 2">
    <name type="scientific">Mucuna pruriens</name>
    <name type="common">Velvet bean</name>
    <name type="synonym">Dolichos pruriens</name>
    <dbReference type="NCBI Taxonomy" id="157652"/>
    <lineage>
        <taxon>Eukaryota</taxon>
        <taxon>Viridiplantae</taxon>
        <taxon>Streptophyta</taxon>
        <taxon>Embryophyta</taxon>
        <taxon>Tracheophyta</taxon>
        <taxon>Spermatophyta</taxon>
        <taxon>Magnoliopsida</taxon>
        <taxon>eudicotyledons</taxon>
        <taxon>Gunneridae</taxon>
        <taxon>Pentapetalae</taxon>
        <taxon>rosids</taxon>
        <taxon>fabids</taxon>
        <taxon>Fabales</taxon>
        <taxon>Fabaceae</taxon>
        <taxon>Papilionoideae</taxon>
        <taxon>50 kb inversion clade</taxon>
        <taxon>NPAAA clade</taxon>
        <taxon>indigoferoid/millettioid clade</taxon>
        <taxon>Phaseoleae</taxon>
        <taxon>Mucuna</taxon>
    </lineage>
</organism>
<dbReference type="OrthoDB" id="1460297at2759"/>
<reference evidence="1" key="1">
    <citation type="submission" date="2018-05" db="EMBL/GenBank/DDBJ databases">
        <title>Draft genome of Mucuna pruriens seed.</title>
        <authorList>
            <person name="Nnadi N.E."/>
            <person name="Vos R."/>
            <person name="Hasami M.H."/>
            <person name="Devisetty U.K."/>
            <person name="Aguiy J.C."/>
        </authorList>
    </citation>
    <scope>NUCLEOTIDE SEQUENCE [LARGE SCALE GENOMIC DNA]</scope>
    <source>
        <strain evidence="1">JCA_2017</strain>
    </source>
</reference>
<protein>
    <submittedName>
        <fullName evidence="1">Uncharacterized protein</fullName>
    </submittedName>
</protein>
<gene>
    <name evidence="1" type="ORF">CR513_19833</name>
</gene>
<name>A0A371H3K9_MUCPR</name>
<accession>A0A371H3K9</accession>
<proteinExistence type="predicted"/>
<dbReference type="Proteomes" id="UP000257109">
    <property type="component" value="Unassembled WGS sequence"/>
</dbReference>
<evidence type="ECO:0000313" key="1">
    <source>
        <dbReference type="EMBL" id="RDX97402.1"/>
    </source>
</evidence>
<sequence>MQFQQNLNATIQDLKMHVGQLVDTVSQIQSVGSENFSSQTISNPKGGVTTPLLDHLKYVYLDNHQYFLVIIANNLNREQEEKLLNVLHKHKKAIGWMLADLPGINPFIYMHKILLEEEARSIRQQQRRLNLTILDIVKKKVTRLLAVEIIYPISDS</sequence>
<dbReference type="AlphaFoldDB" id="A0A371H3K9"/>
<comment type="caution">
    <text evidence="1">The sequence shown here is derived from an EMBL/GenBank/DDBJ whole genome shotgun (WGS) entry which is preliminary data.</text>
</comment>